<dbReference type="RefSeq" id="WP_379787311.1">
    <property type="nucleotide sequence ID" value="NZ_JBHSHL010000006.1"/>
</dbReference>
<reference evidence="8" key="3">
    <citation type="submission" date="2024-09" db="EMBL/GenBank/DDBJ databases">
        <authorList>
            <person name="Sun Q."/>
            <person name="Mori K."/>
        </authorList>
    </citation>
    <scope>NUCLEOTIDE SEQUENCE</scope>
    <source>
        <strain evidence="8">CCUG 46385</strain>
    </source>
</reference>
<sequence length="206" mass="23199">MGFDFKLGDCIELIKKVPDESIDAIITDPPYFIGITHNSQKGVFKDLAICKPFFAELFEQFKRVLKPTGSVYFFSDFRGYSFFHPLMQEFLPVKNMLVWDKMSGWGNYYSFAHELIIYAVDKPHRNGKGFGLSVIRIPGFAAGAKKRDGEKVHPTQKPTELIEKLITDSTDEGDTVLDVFAGSGTTGVACARLGRNFVGFEIDEKY</sequence>
<evidence type="ECO:0000313" key="8">
    <source>
        <dbReference type="EMBL" id="MFC4805743.1"/>
    </source>
</evidence>
<accession>A0ABV9QPA3</accession>
<dbReference type="EMBL" id="JBHSHL010000062">
    <property type="protein sequence ID" value="MFC4805743.1"/>
    <property type="molecule type" value="Genomic_DNA"/>
</dbReference>
<evidence type="ECO:0000313" key="7">
    <source>
        <dbReference type="EMBL" id="MFC4803844.1"/>
    </source>
</evidence>
<evidence type="ECO:0000256" key="3">
    <source>
        <dbReference type="ARBA" id="ARBA00022679"/>
    </source>
</evidence>
<evidence type="ECO:0000256" key="4">
    <source>
        <dbReference type="ARBA" id="ARBA00022747"/>
    </source>
</evidence>
<dbReference type="PANTHER" id="PTHR13370">
    <property type="entry name" value="RNA METHYLASE-RELATED"/>
    <property type="match status" value="1"/>
</dbReference>
<protein>
    <recommendedName>
        <fullName evidence="5">Methyltransferase</fullName>
        <ecNumber evidence="5">2.1.1.-</ecNumber>
    </recommendedName>
</protein>
<dbReference type="InterPro" id="IPR001091">
    <property type="entry name" value="RM_Methyltransferase"/>
</dbReference>
<dbReference type="PROSITE" id="PS00092">
    <property type="entry name" value="N6_MTASE"/>
    <property type="match status" value="1"/>
</dbReference>
<dbReference type="InterPro" id="IPR029063">
    <property type="entry name" value="SAM-dependent_MTases_sf"/>
</dbReference>
<keyword evidence="2" id="KW-0489">Methyltransferase</keyword>
<dbReference type="Proteomes" id="UP001595916">
    <property type="component" value="Unassembled WGS sequence"/>
</dbReference>
<dbReference type="SUPFAM" id="SSF53335">
    <property type="entry name" value="S-adenosyl-L-methionine-dependent methyltransferases"/>
    <property type="match status" value="1"/>
</dbReference>
<comment type="caution">
    <text evidence="8">The sequence shown here is derived from an EMBL/GenBank/DDBJ whole genome shotgun (WGS) entry which is preliminary data.</text>
</comment>
<reference evidence="9" key="2">
    <citation type="journal article" date="2019" name="Int. J. Syst. Evol. Microbiol.">
        <title>The Global Catalogue of Microorganisms (GCM) 10K type strain sequencing project: providing services to taxonomists for standard genome sequencing and annotation.</title>
        <authorList>
            <consortium name="The Broad Institute Genomics Platform"/>
            <consortium name="The Broad Institute Genome Sequencing Center for Infectious Disease"/>
            <person name="Wu L."/>
            <person name="Ma J."/>
        </authorList>
    </citation>
    <scope>NUCLEOTIDE SEQUENCE [LARGE SCALE GENOMIC DNA]</scope>
    <source>
        <strain evidence="9">CCUG 46385</strain>
    </source>
</reference>
<evidence type="ECO:0000256" key="5">
    <source>
        <dbReference type="RuleBase" id="RU362026"/>
    </source>
</evidence>
<evidence type="ECO:0000256" key="1">
    <source>
        <dbReference type="ARBA" id="ARBA00006594"/>
    </source>
</evidence>
<dbReference type="PANTHER" id="PTHR13370:SF3">
    <property type="entry name" value="TRNA (GUANINE(10)-N2)-METHYLTRANSFERASE HOMOLOG"/>
    <property type="match status" value="1"/>
</dbReference>
<gene>
    <name evidence="7" type="ORF">ACFO4R_01995</name>
    <name evidence="8" type="ORF">ACFO4R_11880</name>
</gene>
<keyword evidence="9" id="KW-1185">Reference proteome</keyword>
<proteinExistence type="inferred from homology"/>
<dbReference type="InterPro" id="IPR002052">
    <property type="entry name" value="DNA_methylase_N6_adenine_CS"/>
</dbReference>
<dbReference type="Gene3D" id="3.40.50.150">
    <property type="entry name" value="Vaccinia Virus protein VP39"/>
    <property type="match status" value="1"/>
</dbReference>
<dbReference type="CDD" id="cd02440">
    <property type="entry name" value="AdoMet_MTases"/>
    <property type="match status" value="1"/>
</dbReference>
<feature type="non-terminal residue" evidence="8">
    <location>
        <position position="206"/>
    </location>
</feature>
<comment type="similarity">
    <text evidence="1 5">Belongs to the N(4)/N(6)-methyltransferase family.</text>
</comment>
<dbReference type="EMBL" id="JBHSHL010000006">
    <property type="protein sequence ID" value="MFC4803844.1"/>
    <property type="molecule type" value="Genomic_DNA"/>
</dbReference>
<dbReference type="Pfam" id="PF01555">
    <property type="entry name" value="N6_N4_Mtase"/>
    <property type="match status" value="1"/>
</dbReference>
<organism evidence="8 9">
    <name type="scientific">Filifactor villosus</name>
    <dbReference type="NCBI Taxonomy" id="29374"/>
    <lineage>
        <taxon>Bacteria</taxon>
        <taxon>Bacillati</taxon>
        <taxon>Bacillota</taxon>
        <taxon>Clostridia</taxon>
        <taxon>Peptostreptococcales</taxon>
        <taxon>Filifactoraceae</taxon>
        <taxon>Filifactor</taxon>
    </lineage>
</organism>
<evidence type="ECO:0000313" key="9">
    <source>
        <dbReference type="Proteomes" id="UP001595916"/>
    </source>
</evidence>
<evidence type="ECO:0000259" key="6">
    <source>
        <dbReference type="Pfam" id="PF01555"/>
    </source>
</evidence>
<dbReference type="InterPro" id="IPR002941">
    <property type="entry name" value="DNA_methylase_N4/N6"/>
</dbReference>
<feature type="domain" description="DNA methylase N-4/N-6" evidence="6">
    <location>
        <begin position="22"/>
        <end position="206"/>
    </location>
</feature>
<dbReference type="PRINTS" id="PR00508">
    <property type="entry name" value="S21N4MTFRASE"/>
</dbReference>
<name>A0ABV9QPA3_9FIRM</name>
<evidence type="ECO:0000256" key="2">
    <source>
        <dbReference type="ARBA" id="ARBA00022603"/>
    </source>
</evidence>
<keyword evidence="3" id="KW-0808">Transferase</keyword>
<keyword evidence="4" id="KW-0680">Restriction system</keyword>
<dbReference type="EC" id="2.1.1.-" evidence="5"/>
<reference evidence="8" key="1">
    <citation type="journal article" date="2014" name="Int. J. Syst. Evol. Microbiol.">
        <title>Complete genome of a new Firmicutes species belonging to the dominant human colonic microbiota ('Ruminococcus bicirculans') reveals two chromosomes and a selective capacity to utilize plant glucans.</title>
        <authorList>
            <consortium name="NISC Comparative Sequencing Program"/>
            <person name="Wegmann U."/>
            <person name="Louis P."/>
            <person name="Goesmann A."/>
            <person name="Henrissat B."/>
            <person name="Duncan S.H."/>
            <person name="Flint H.J."/>
        </authorList>
    </citation>
    <scope>NUCLEOTIDE SEQUENCE</scope>
    <source>
        <strain evidence="8">CCUG 46385</strain>
    </source>
</reference>